<feature type="domain" description="BROMI C-terminal Rab TBC-like" evidence="2">
    <location>
        <begin position="743"/>
        <end position="964"/>
    </location>
</feature>
<name>A0A9J6HA61_HAELO</name>
<dbReference type="Pfam" id="PF23440">
    <property type="entry name" value="BROMI_C"/>
    <property type="match status" value="1"/>
</dbReference>
<keyword evidence="1" id="KW-0472">Membrane</keyword>
<evidence type="ECO:0000256" key="1">
    <source>
        <dbReference type="SAM" id="Phobius"/>
    </source>
</evidence>
<dbReference type="Proteomes" id="UP000821853">
    <property type="component" value="Unassembled WGS sequence"/>
</dbReference>
<dbReference type="SUPFAM" id="SSF47923">
    <property type="entry name" value="Ypt/Rab-GAP domain of gyp1p"/>
    <property type="match status" value="1"/>
</dbReference>
<accession>A0A9J6HA61</accession>
<dbReference type="AlphaFoldDB" id="A0A9J6HA61"/>
<evidence type="ECO:0000313" key="3">
    <source>
        <dbReference type="EMBL" id="KAH9384694.1"/>
    </source>
</evidence>
<dbReference type="VEuPathDB" id="VectorBase:HLOH_059388"/>
<dbReference type="OrthoDB" id="1668230at2759"/>
<keyword evidence="4" id="KW-1185">Reference proteome</keyword>
<dbReference type="OMA" id="LCDRDCY"/>
<sequence>MSRNHQREELRKAISKHLCADLEQCISRKDGKTLDHIVGQVTRSEAWRKFQKCYLLRMDLGGCCKDSVGRSGREDASWNTLLRRDSTSSIASILSESSLTGLSSDHIREVCNLLRSPSPSSKLHAVDILNSVAGYESLVACREWPVLEEWIRSLLRHPSAVIKRETLRLLRAMLSCGGVVFEHAYTSLLLAARDQVAVRHVIEQAFALMDDPVYGNFSRIWRSLAAVDGQAAWLAGWLRGAESRAVVFECLATHANVLLHALQLVTDYRKFPDLCQRNVGSHVYGACVLLRVLQHEGGRKLFGSLSSAHNSEKTWFDVFIKVVHFAKVLWASKYEPFSAFLALMTGTVSTIASLSENALLPGQLDSLVGGLAEWSKGGCGGQCSTHLLSECLGALCASSRGLALVTGSSHKGCRLPEVILTSTRRAMARHRERGGPLCTRCVRNFLGASSRVVGDPGHLLTSGCSAVVRLLSSASELGGAQEELRAGLAALVGALLSTCLGTALLCVGAIPESYEGLVLDSADLPDKLRYCAVRMPPDERREQVASCASSCVWGLKHQLRAGPERAREQLLHMMSPYRQGKILLARHATLWSALLQCPPDHPSLLPEESLLVALGVLQGLVCCLKTYLLLDCRYSLGQELHQLVAEFRDSEGRLIGSEVTVKVKEIQERIKSFSESSFPAPPHVFGTALGRGAANPIGLKHAGNRKEDFGGLLVGHKISAAGFWDLIDFEEEGDGDSVRPSVRSLTAEQRRGIQITVECGLNLGLLQPGHAGHTKNLEKLVHSGRHMYGSSCSRDSYDFLLATVFLLLRGNVSKSYQLHKFLCDRDCYALYFHDMDGVCDSLVCASLCQLFVVVLRDQLPRLYHAFRLCGYEPSNVLKHWVGQFFWGCLGFDEIAAVLLMVVAVGGEALLFVCLAMLKHVEGEALRAANQFRFIAALREARLLDFKLASYAHYITSLLQQYEQAAGKSLTMYAH</sequence>
<dbReference type="Gene3D" id="1.10.472.80">
    <property type="entry name" value="Ypt/Rab-GAP domain of gyp1p, domain 3"/>
    <property type="match status" value="1"/>
</dbReference>
<evidence type="ECO:0000259" key="2">
    <source>
        <dbReference type="Pfam" id="PF23440"/>
    </source>
</evidence>
<dbReference type="InterPro" id="IPR055392">
    <property type="entry name" value="BROMI_C"/>
</dbReference>
<gene>
    <name evidence="3" type="ORF">HPB48_026705</name>
</gene>
<reference evidence="3 4" key="1">
    <citation type="journal article" date="2020" name="Cell">
        <title>Large-Scale Comparative Analyses of Tick Genomes Elucidate Their Genetic Diversity and Vector Capacities.</title>
        <authorList>
            <consortium name="Tick Genome and Microbiome Consortium (TIGMIC)"/>
            <person name="Jia N."/>
            <person name="Wang J."/>
            <person name="Shi W."/>
            <person name="Du L."/>
            <person name="Sun Y."/>
            <person name="Zhan W."/>
            <person name="Jiang J.F."/>
            <person name="Wang Q."/>
            <person name="Zhang B."/>
            <person name="Ji P."/>
            <person name="Bell-Sakyi L."/>
            <person name="Cui X.M."/>
            <person name="Yuan T.T."/>
            <person name="Jiang B.G."/>
            <person name="Yang W.F."/>
            <person name="Lam T.T."/>
            <person name="Chang Q.C."/>
            <person name="Ding S.J."/>
            <person name="Wang X.J."/>
            <person name="Zhu J.G."/>
            <person name="Ruan X.D."/>
            <person name="Zhao L."/>
            <person name="Wei J.T."/>
            <person name="Ye R.Z."/>
            <person name="Que T.C."/>
            <person name="Du C.H."/>
            <person name="Zhou Y.H."/>
            <person name="Cheng J.X."/>
            <person name="Dai P.F."/>
            <person name="Guo W.B."/>
            <person name="Han X.H."/>
            <person name="Huang E.J."/>
            <person name="Li L.F."/>
            <person name="Wei W."/>
            <person name="Gao Y.C."/>
            <person name="Liu J.Z."/>
            <person name="Shao H.Z."/>
            <person name="Wang X."/>
            <person name="Wang C.C."/>
            <person name="Yang T.C."/>
            <person name="Huo Q.B."/>
            <person name="Li W."/>
            <person name="Chen H.Y."/>
            <person name="Chen S.E."/>
            <person name="Zhou L.G."/>
            <person name="Ni X.B."/>
            <person name="Tian J.H."/>
            <person name="Sheng Y."/>
            <person name="Liu T."/>
            <person name="Pan Y.S."/>
            <person name="Xia L.Y."/>
            <person name="Li J."/>
            <person name="Zhao F."/>
            <person name="Cao W.C."/>
        </authorList>
    </citation>
    <scope>NUCLEOTIDE SEQUENCE [LARGE SCALE GENOMIC DNA]</scope>
    <source>
        <strain evidence="3">HaeL-2018</strain>
    </source>
</reference>
<protein>
    <recommendedName>
        <fullName evidence="2">BROMI C-terminal Rab TBC-like domain-containing protein</fullName>
    </recommendedName>
</protein>
<keyword evidence="1" id="KW-1133">Transmembrane helix</keyword>
<evidence type="ECO:0000313" key="4">
    <source>
        <dbReference type="Proteomes" id="UP000821853"/>
    </source>
</evidence>
<proteinExistence type="predicted"/>
<feature type="transmembrane region" description="Helical" evidence="1">
    <location>
        <begin position="894"/>
        <end position="917"/>
    </location>
</feature>
<dbReference type="InterPro" id="IPR016024">
    <property type="entry name" value="ARM-type_fold"/>
</dbReference>
<dbReference type="SUPFAM" id="SSF48371">
    <property type="entry name" value="ARM repeat"/>
    <property type="match status" value="1"/>
</dbReference>
<organism evidence="3 4">
    <name type="scientific">Haemaphysalis longicornis</name>
    <name type="common">Bush tick</name>
    <dbReference type="NCBI Taxonomy" id="44386"/>
    <lineage>
        <taxon>Eukaryota</taxon>
        <taxon>Metazoa</taxon>
        <taxon>Ecdysozoa</taxon>
        <taxon>Arthropoda</taxon>
        <taxon>Chelicerata</taxon>
        <taxon>Arachnida</taxon>
        <taxon>Acari</taxon>
        <taxon>Parasitiformes</taxon>
        <taxon>Ixodida</taxon>
        <taxon>Ixodoidea</taxon>
        <taxon>Ixodidae</taxon>
        <taxon>Haemaphysalinae</taxon>
        <taxon>Haemaphysalis</taxon>
    </lineage>
</organism>
<comment type="caution">
    <text evidence="3">The sequence shown here is derived from an EMBL/GenBank/DDBJ whole genome shotgun (WGS) entry which is preliminary data.</text>
</comment>
<dbReference type="InterPro" id="IPR035969">
    <property type="entry name" value="Rab-GAP_TBC_sf"/>
</dbReference>
<dbReference type="EMBL" id="JABSTR010002937">
    <property type="protein sequence ID" value="KAH9384694.1"/>
    <property type="molecule type" value="Genomic_DNA"/>
</dbReference>
<keyword evidence="1" id="KW-0812">Transmembrane</keyword>